<organism evidence="1 2">
    <name type="scientific">Brassica cretica</name>
    <name type="common">Mustard</name>
    <dbReference type="NCBI Taxonomy" id="69181"/>
    <lineage>
        <taxon>Eukaryota</taxon>
        <taxon>Viridiplantae</taxon>
        <taxon>Streptophyta</taxon>
        <taxon>Embryophyta</taxon>
        <taxon>Tracheophyta</taxon>
        <taxon>Spermatophyta</taxon>
        <taxon>Magnoliopsida</taxon>
        <taxon>eudicotyledons</taxon>
        <taxon>Gunneridae</taxon>
        <taxon>Pentapetalae</taxon>
        <taxon>rosids</taxon>
        <taxon>malvids</taxon>
        <taxon>Brassicales</taxon>
        <taxon>Brassicaceae</taxon>
        <taxon>Brassiceae</taxon>
        <taxon>Brassica</taxon>
    </lineage>
</organism>
<accession>A0A8S9J8W1</accession>
<reference evidence="1" key="1">
    <citation type="submission" date="2019-12" db="EMBL/GenBank/DDBJ databases">
        <title>Genome sequencing and annotation of Brassica cretica.</title>
        <authorList>
            <person name="Studholme D.J."/>
            <person name="Sarris P.F."/>
        </authorList>
    </citation>
    <scope>NUCLEOTIDE SEQUENCE</scope>
    <source>
        <strain evidence="1">PFS-001/15</strain>
        <tissue evidence="1">Leaf</tissue>
    </source>
</reference>
<proteinExistence type="predicted"/>
<gene>
    <name evidence="1" type="ORF">F2Q68_00004470</name>
</gene>
<dbReference type="AlphaFoldDB" id="A0A8S9J8W1"/>
<comment type="caution">
    <text evidence="1">The sequence shown here is derived from an EMBL/GenBank/DDBJ whole genome shotgun (WGS) entry which is preliminary data.</text>
</comment>
<dbReference type="EMBL" id="QGKW02001660">
    <property type="protein sequence ID" value="KAF2577746.1"/>
    <property type="molecule type" value="Genomic_DNA"/>
</dbReference>
<evidence type="ECO:0000313" key="1">
    <source>
        <dbReference type="EMBL" id="KAF2577746.1"/>
    </source>
</evidence>
<protein>
    <submittedName>
        <fullName evidence="1">Uncharacterized protein</fullName>
    </submittedName>
</protein>
<evidence type="ECO:0000313" key="2">
    <source>
        <dbReference type="Proteomes" id="UP000712281"/>
    </source>
</evidence>
<dbReference type="Proteomes" id="UP000712281">
    <property type="component" value="Unassembled WGS sequence"/>
</dbReference>
<sequence>MRECSSVNWAKLGQAQCSSHQVWPAQLAGLLAHSAGLAGSQLSSAGWSVESSDQCVSFGKLPGRLVGQ</sequence>
<name>A0A8S9J8W1_BRACR</name>